<dbReference type="Proteomes" id="UP000037460">
    <property type="component" value="Unassembled WGS sequence"/>
</dbReference>
<sequence length="196" mass="22300">MPRRRSSPSREHLPCHRVQCRSRDHHTCRPLGWPSRWRPTPPRASRTRLDGARRRHVHHEHVGLPAACEGRRAERCLAVEIARHESTPRARVRDAVAAVERRAARLDGPVDGARCRHVHHERVVIPAAYKGRRAERCLAAEVARHESTSRAIVCNAEAAVIRRAARLDGPVDGARCRHVHHERVVTASAYEERRAE</sequence>
<dbReference type="EMBL" id="JWZX01002043">
    <property type="protein sequence ID" value="KOO31309.1"/>
    <property type="molecule type" value="Genomic_DNA"/>
</dbReference>
<accession>A0A0M0JXL5</accession>
<comment type="caution">
    <text evidence="1">The sequence shown here is derived from an EMBL/GenBank/DDBJ whole genome shotgun (WGS) entry which is preliminary data.</text>
</comment>
<evidence type="ECO:0000313" key="2">
    <source>
        <dbReference type="Proteomes" id="UP000037460"/>
    </source>
</evidence>
<evidence type="ECO:0000313" key="1">
    <source>
        <dbReference type="EMBL" id="KOO31309.1"/>
    </source>
</evidence>
<organism evidence="1 2">
    <name type="scientific">Chrysochromulina tobinii</name>
    <dbReference type="NCBI Taxonomy" id="1460289"/>
    <lineage>
        <taxon>Eukaryota</taxon>
        <taxon>Haptista</taxon>
        <taxon>Haptophyta</taxon>
        <taxon>Prymnesiophyceae</taxon>
        <taxon>Prymnesiales</taxon>
        <taxon>Chrysochromulinaceae</taxon>
        <taxon>Chrysochromulina</taxon>
    </lineage>
</organism>
<reference evidence="2" key="1">
    <citation type="journal article" date="2015" name="PLoS Genet.">
        <title>Genome Sequence and Transcriptome Analyses of Chrysochromulina tobin: Metabolic Tools for Enhanced Algal Fitness in the Prominent Order Prymnesiales (Haptophyceae).</title>
        <authorList>
            <person name="Hovde B.T."/>
            <person name="Deodato C.R."/>
            <person name="Hunsperger H.M."/>
            <person name="Ryken S.A."/>
            <person name="Yost W."/>
            <person name="Jha R.K."/>
            <person name="Patterson J."/>
            <person name="Monnat R.J. Jr."/>
            <person name="Barlow S.B."/>
            <person name="Starkenburg S.R."/>
            <person name="Cattolico R.A."/>
        </authorList>
    </citation>
    <scope>NUCLEOTIDE SEQUENCE</scope>
    <source>
        <strain evidence="2">CCMP291</strain>
    </source>
</reference>
<gene>
    <name evidence="1" type="ORF">Ctob_006861</name>
</gene>
<dbReference type="AlphaFoldDB" id="A0A0M0JXL5"/>
<keyword evidence="2" id="KW-1185">Reference proteome</keyword>
<name>A0A0M0JXL5_9EUKA</name>
<proteinExistence type="predicted"/>
<protein>
    <submittedName>
        <fullName evidence="1">Uncharacterized protein</fullName>
    </submittedName>
</protein>